<protein>
    <submittedName>
        <fullName evidence="1">Uncharacterized protein</fullName>
    </submittedName>
</protein>
<name>A0ABX9SK19_9GAMM</name>
<evidence type="ECO:0000313" key="1">
    <source>
        <dbReference type="EMBL" id="RKS57860.1"/>
    </source>
</evidence>
<organism evidence="1 2">
    <name type="scientific">Photorhabdus asymbiotica</name>
    <dbReference type="NCBI Taxonomy" id="291112"/>
    <lineage>
        <taxon>Bacteria</taxon>
        <taxon>Pseudomonadati</taxon>
        <taxon>Pseudomonadota</taxon>
        <taxon>Gammaproteobacteria</taxon>
        <taxon>Enterobacterales</taxon>
        <taxon>Morganellaceae</taxon>
        <taxon>Photorhabdus</taxon>
    </lineage>
</organism>
<dbReference type="EMBL" id="RBLJ01000003">
    <property type="protein sequence ID" value="RKS57860.1"/>
    <property type="molecule type" value="Genomic_DNA"/>
</dbReference>
<sequence>MLNTPLLVEYNENVENISKLAENSSRVYFQYDNNYLPV</sequence>
<reference evidence="1 2" key="1">
    <citation type="submission" date="2018-10" db="EMBL/GenBank/DDBJ databases">
        <title>Genomic Encyclopedia of Archaeal and Bacterial Type Strains, Phase II (KMG-II): from individual species to whole genera.</title>
        <authorList>
            <person name="Goeker M."/>
        </authorList>
    </citation>
    <scope>NUCLEOTIDE SEQUENCE [LARGE SCALE GENOMIC DNA]</scope>
    <source>
        <strain evidence="1 2">DSM 15149</strain>
    </source>
</reference>
<dbReference type="Proteomes" id="UP000280955">
    <property type="component" value="Unassembled WGS sequence"/>
</dbReference>
<comment type="caution">
    <text evidence="1">The sequence shown here is derived from an EMBL/GenBank/DDBJ whole genome shotgun (WGS) entry which is preliminary data.</text>
</comment>
<accession>A0ABX9SK19</accession>
<evidence type="ECO:0000313" key="2">
    <source>
        <dbReference type="Proteomes" id="UP000280955"/>
    </source>
</evidence>
<proteinExistence type="predicted"/>
<keyword evidence="2" id="KW-1185">Reference proteome</keyword>
<gene>
    <name evidence="1" type="ORF">BDD30_2676</name>
</gene>